<reference evidence="2" key="1">
    <citation type="journal article" date="2020" name="mSystems">
        <title>Genome- and Community-Level Interaction Insights into Carbon Utilization and Element Cycling Functions of Hydrothermarchaeota in Hydrothermal Sediment.</title>
        <authorList>
            <person name="Zhou Z."/>
            <person name="Liu Y."/>
            <person name="Xu W."/>
            <person name="Pan J."/>
            <person name="Luo Z.H."/>
            <person name="Li M."/>
        </authorList>
    </citation>
    <scope>NUCLEOTIDE SEQUENCE [LARGE SCALE GENOMIC DNA]</scope>
    <source>
        <strain evidence="2">SpSt-573</strain>
    </source>
</reference>
<keyword evidence="1" id="KW-1133">Transmembrane helix</keyword>
<keyword evidence="1" id="KW-0812">Transmembrane</keyword>
<evidence type="ECO:0008006" key="3">
    <source>
        <dbReference type="Google" id="ProtNLM"/>
    </source>
</evidence>
<name>A0A7C4KGJ8_9CHLR</name>
<evidence type="ECO:0000256" key="1">
    <source>
        <dbReference type="SAM" id="Phobius"/>
    </source>
</evidence>
<dbReference type="InterPro" id="IPR032710">
    <property type="entry name" value="NTF2-like_dom_sf"/>
</dbReference>
<feature type="transmembrane region" description="Helical" evidence="1">
    <location>
        <begin position="6"/>
        <end position="27"/>
    </location>
</feature>
<accession>A0A7C4KGJ8</accession>
<proteinExistence type="predicted"/>
<dbReference type="EMBL" id="DSYK01000181">
    <property type="protein sequence ID" value="HGS20918.1"/>
    <property type="molecule type" value="Genomic_DNA"/>
</dbReference>
<keyword evidence="1" id="KW-0472">Membrane</keyword>
<comment type="caution">
    <text evidence="2">The sequence shown here is derived from an EMBL/GenBank/DDBJ whole genome shotgun (WGS) entry which is preliminary data.</text>
</comment>
<sequence>MRQDRFLIGILTGIGALVVLALAVYFLRRGGLDYVPEDTPQGVVQNYIVALQRRDYERAYRYLGNIPNRPDLAGFRNAFLSYLDREVALTGIEIGEVSLSASGSSARVYLTILRGGRGPFDQGYRENYTAELAQEDGQWKLQNMPYPFWSYDWVQPLPAEPVKPSP</sequence>
<gene>
    <name evidence="2" type="ORF">ENT37_03495</name>
</gene>
<dbReference type="AlphaFoldDB" id="A0A7C4KGJ8"/>
<evidence type="ECO:0000313" key="2">
    <source>
        <dbReference type="EMBL" id="HGS20918.1"/>
    </source>
</evidence>
<protein>
    <recommendedName>
        <fullName evidence="3">NTF2-like N-terminal transpeptidase domain-containing protein</fullName>
    </recommendedName>
</protein>
<dbReference type="SUPFAM" id="SSF54427">
    <property type="entry name" value="NTF2-like"/>
    <property type="match status" value="1"/>
</dbReference>
<organism evidence="2">
    <name type="scientific">Anaerolinea thermolimosa</name>
    <dbReference type="NCBI Taxonomy" id="229919"/>
    <lineage>
        <taxon>Bacteria</taxon>
        <taxon>Bacillati</taxon>
        <taxon>Chloroflexota</taxon>
        <taxon>Anaerolineae</taxon>
        <taxon>Anaerolineales</taxon>
        <taxon>Anaerolineaceae</taxon>
        <taxon>Anaerolinea</taxon>
    </lineage>
</organism>